<dbReference type="EMBL" id="FPAW01000039">
    <property type="protein sequence ID" value="SFU17249.1"/>
    <property type="molecule type" value="Genomic_DNA"/>
</dbReference>
<proteinExistence type="predicted"/>
<dbReference type="Gene3D" id="3.10.450.50">
    <property type="match status" value="1"/>
</dbReference>
<keyword evidence="2" id="KW-1185">Reference proteome</keyword>
<evidence type="ECO:0000313" key="1">
    <source>
        <dbReference type="EMBL" id="SFU17249.1"/>
    </source>
</evidence>
<reference evidence="1 2" key="1">
    <citation type="submission" date="2016-10" db="EMBL/GenBank/DDBJ databases">
        <authorList>
            <person name="de Groot N.N."/>
        </authorList>
    </citation>
    <scope>NUCLEOTIDE SEQUENCE [LARGE SCALE GENOMIC DNA]</scope>
    <source>
        <strain evidence="1 2">CGMCC 1.10959</strain>
    </source>
</reference>
<protein>
    <submittedName>
        <fullName evidence="1">SnoaL-like polyketide cyclase</fullName>
    </submittedName>
</protein>
<dbReference type="OrthoDB" id="7844074at2"/>
<dbReference type="InterPro" id="IPR032710">
    <property type="entry name" value="NTF2-like_dom_sf"/>
</dbReference>
<dbReference type="Pfam" id="PF07366">
    <property type="entry name" value="SnoaL"/>
    <property type="match status" value="1"/>
</dbReference>
<dbReference type="SUPFAM" id="SSF54427">
    <property type="entry name" value="NTF2-like"/>
    <property type="match status" value="1"/>
</dbReference>
<gene>
    <name evidence="1" type="ORF">SAMN05216236_13921</name>
</gene>
<organism evidence="1 2">
    <name type="scientific">Sedimentitalea nanhaiensis</name>
    <dbReference type="NCBI Taxonomy" id="999627"/>
    <lineage>
        <taxon>Bacteria</taxon>
        <taxon>Pseudomonadati</taxon>
        <taxon>Pseudomonadota</taxon>
        <taxon>Alphaproteobacteria</taxon>
        <taxon>Rhodobacterales</taxon>
        <taxon>Paracoccaceae</taxon>
        <taxon>Sedimentitalea</taxon>
    </lineage>
</organism>
<dbReference type="InterPro" id="IPR009959">
    <property type="entry name" value="Cyclase_SnoaL-like"/>
</dbReference>
<evidence type="ECO:0000313" key="2">
    <source>
        <dbReference type="Proteomes" id="UP000182466"/>
    </source>
</evidence>
<sequence>MNKADLLRKFYEDVWVKNNLDAIDLYFSANAEAGGIIPEMSFGPDEFRELVFAVRNLLGEIDIDMPIVIENGEWAAGIIKARTSRADNGAPVEVTGQTMARFEGDKLVEAYNQFDYVSLFEQLGQLPPDTLPICMTGQRLAWA</sequence>
<name>A0A1I7DZX5_9RHOB</name>
<dbReference type="AlphaFoldDB" id="A0A1I7DZX5"/>
<dbReference type="Proteomes" id="UP000182466">
    <property type="component" value="Unassembled WGS sequence"/>
</dbReference>
<dbReference type="GO" id="GO:0030638">
    <property type="term" value="P:polyketide metabolic process"/>
    <property type="evidence" value="ECO:0007669"/>
    <property type="project" value="InterPro"/>
</dbReference>
<accession>A0A1I7DZX5</accession>
<dbReference type="eggNOG" id="COG3631">
    <property type="taxonomic scope" value="Bacteria"/>
</dbReference>
<dbReference type="RefSeq" id="WP_027261275.1">
    <property type="nucleotide sequence ID" value="NZ_FPAW01000039.1"/>
</dbReference>
<dbReference type="STRING" id="999627.SAMN05216236_13921"/>